<dbReference type="GO" id="GO:0005739">
    <property type="term" value="C:mitochondrion"/>
    <property type="evidence" value="ECO:0007669"/>
    <property type="project" value="UniProtKB-SubCell"/>
</dbReference>
<evidence type="ECO:0000256" key="3">
    <source>
        <dbReference type="ARBA" id="ARBA00023128"/>
    </source>
</evidence>
<dbReference type="OrthoDB" id="18595at2759"/>
<feature type="domain" description="Small ribosomal subunit protein mS41 SAM" evidence="6">
    <location>
        <begin position="38"/>
        <end position="189"/>
    </location>
</feature>
<gene>
    <name evidence="7" type="ORF">EHS24_004120</name>
</gene>
<feature type="region of interest" description="Disordered" evidence="5">
    <location>
        <begin position="192"/>
        <end position="219"/>
    </location>
</feature>
<evidence type="ECO:0000313" key="8">
    <source>
        <dbReference type="Proteomes" id="UP000279236"/>
    </source>
</evidence>
<evidence type="ECO:0000256" key="1">
    <source>
        <dbReference type="ARBA" id="ARBA00004173"/>
    </source>
</evidence>
<dbReference type="Pfam" id="PF09597">
    <property type="entry name" value="SAM_Ribosomal_mS41"/>
    <property type="match status" value="1"/>
</dbReference>
<evidence type="ECO:0000256" key="4">
    <source>
        <dbReference type="ARBA" id="ARBA00035129"/>
    </source>
</evidence>
<protein>
    <recommendedName>
        <fullName evidence="4">Small ribosomal subunit protein mS41</fullName>
    </recommendedName>
</protein>
<proteinExistence type="inferred from homology"/>
<comment type="caution">
    <text evidence="7">The sequence shown here is derived from an EMBL/GenBank/DDBJ whole genome shotgun (WGS) entry which is preliminary data.</text>
</comment>
<reference evidence="7 8" key="1">
    <citation type="submission" date="2018-11" db="EMBL/GenBank/DDBJ databases">
        <title>Genome sequence of Apiotrichum porosum DSM 27194.</title>
        <authorList>
            <person name="Aliyu H."/>
            <person name="Gorte O."/>
            <person name="Ochsenreither K."/>
        </authorList>
    </citation>
    <scope>NUCLEOTIDE SEQUENCE [LARGE SCALE GENOMIC DNA]</scope>
    <source>
        <strain evidence="7 8">DSM 27194</strain>
    </source>
</reference>
<dbReference type="InterPro" id="IPR039603">
    <property type="entry name" value="Ribosomal_mS41"/>
</dbReference>
<evidence type="ECO:0000259" key="6">
    <source>
        <dbReference type="SMART" id="SM01238"/>
    </source>
</evidence>
<accession>A0A427Y4E3</accession>
<dbReference type="STRING" id="105984.A0A427Y4E3"/>
<organism evidence="7 8">
    <name type="scientific">Apiotrichum porosum</name>
    <dbReference type="NCBI Taxonomy" id="105984"/>
    <lineage>
        <taxon>Eukaryota</taxon>
        <taxon>Fungi</taxon>
        <taxon>Dikarya</taxon>
        <taxon>Basidiomycota</taxon>
        <taxon>Agaricomycotina</taxon>
        <taxon>Tremellomycetes</taxon>
        <taxon>Trichosporonales</taxon>
        <taxon>Trichosporonaceae</taxon>
        <taxon>Apiotrichum</taxon>
    </lineage>
</organism>
<sequence>MFAALRASTSRAGVRAFSVSTRAAAKQPLKSSSETPQPVDLLTKIGRGAEKKLGEKAATWNDLTKLYKTGSSALEDAGLGPKERKWVSFARAMVESSAVLEGRLAPTFCGGEKQGSRCEAAARHVQNIAGGASRYLHQQERARATPLRKLCLSVVTSRDLACPTPDYCSERRADRHRYIMWAFSRYSTGDAPSSFIEPPRPAKKIRGWGPRVQNGKRVK</sequence>
<dbReference type="PANTHER" id="PTHR28235:SF1">
    <property type="entry name" value="SMALL RIBOSOMAL SUBUNIT PROTEIN MS41"/>
    <property type="match status" value="1"/>
</dbReference>
<dbReference type="RefSeq" id="XP_028478720.1">
    <property type="nucleotide sequence ID" value="XM_028619748.1"/>
</dbReference>
<evidence type="ECO:0000256" key="2">
    <source>
        <dbReference type="ARBA" id="ARBA00010492"/>
    </source>
</evidence>
<comment type="similarity">
    <text evidence="2">Belongs to the mitochondrion-specific ribosomal protein mS41 family.</text>
</comment>
<keyword evidence="3" id="KW-0496">Mitochondrion</keyword>
<evidence type="ECO:0000256" key="5">
    <source>
        <dbReference type="SAM" id="MobiDB-lite"/>
    </source>
</evidence>
<dbReference type="GeneID" id="39588663"/>
<name>A0A427Y4E3_9TREE</name>
<comment type="subcellular location">
    <subcellularLocation>
        <location evidence="1">Mitochondrion</location>
    </subcellularLocation>
</comment>
<dbReference type="Proteomes" id="UP000279236">
    <property type="component" value="Unassembled WGS sequence"/>
</dbReference>
<dbReference type="InterPro" id="IPR019083">
    <property type="entry name" value="SAM_Ribosomal_mS41"/>
</dbReference>
<keyword evidence="8" id="KW-1185">Reference proteome</keyword>
<dbReference type="AlphaFoldDB" id="A0A427Y4E3"/>
<dbReference type="EMBL" id="RSCE01000002">
    <property type="protein sequence ID" value="RSH85935.1"/>
    <property type="molecule type" value="Genomic_DNA"/>
</dbReference>
<evidence type="ECO:0000313" key="7">
    <source>
        <dbReference type="EMBL" id="RSH85935.1"/>
    </source>
</evidence>
<dbReference type="PANTHER" id="PTHR28235">
    <property type="entry name" value="PROTEIN FYV4, MITOCHONDRIAL"/>
    <property type="match status" value="1"/>
</dbReference>
<dbReference type="SMART" id="SM01238">
    <property type="entry name" value="IGR"/>
    <property type="match status" value="1"/>
</dbReference>